<sequence>MSALWNFFSSLFQKQQSNFEKYISVVLDKEGYILTDVIQITIEETKFKRKFAHIIVSKTKDKYIVLLILDEFHRDKPIIKRQKNTPDGPVLERLTFASEGEAKAYVSKKAALYKIGHFDDKECSYYRVVKCGDECLKNPDQQILPGDYILRDLAGFGRASHAGVYVGRGKVIHYDDPDVTASVVHCVTGKGGHVVHVAPIEKFVTHSEQELRILVHCFQQRTPDEKIAAAEELAKVQYGQYEYGIFSNNCQHLASLVSCGRLEMVDQEIVDSVQNMALIALGMVLAGVAKTLYDYFFSKSDDRKHEEHA</sequence>
<dbReference type="Proteomes" id="UP000887578">
    <property type="component" value="Unplaced"/>
</dbReference>
<feature type="domain" description="LRAT" evidence="1">
    <location>
        <begin position="157"/>
        <end position="261"/>
    </location>
</feature>
<evidence type="ECO:0000259" key="1">
    <source>
        <dbReference type="Pfam" id="PF04970"/>
    </source>
</evidence>
<evidence type="ECO:0000313" key="3">
    <source>
        <dbReference type="WBParaSite" id="PDA_v2.g16128.t1"/>
    </source>
</evidence>
<dbReference type="InterPro" id="IPR007053">
    <property type="entry name" value="LRAT_dom"/>
</dbReference>
<dbReference type="AlphaFoldDB" id="A0A914PD89"/>
<dbReference type="Gene3D" id="3.90.1720.10">
    <property type="entry name" value="endopeptidase domain like (from Nostoc punctiforme)"/>
    <property type="match status" value="1"/>
</dbReference>
<dbReference type="Pfam" id="PF04970">
    <property type="entry name" value="LRAT"/>
    <property type="match status" value="1"/>
</dbReference>
<name>A0A914PD89_9BILA</name>
<accession>A0A914PD89</accession>
<evidence type="ECO:0000313" key="2">
    <source>
        <dbReference type="Proteomes" id="UP000887578"/>
    </source>
</evidence>
<protein>
    <submittedName>
        <fullName evidence="3">LRAT domain-containing protein</fullName>
    </submittedName>
</protein>
<dbReference type="WBParaSite" id="PDA_v2.g16128.t1">
    <property type="protein sequence ID" value="PDA_v2.g16128.t1"/>
    <property type="gene ID" value="PDA_v2.g16128"/>
</dbReference>
<organism evidence="2 3">
    <name type="scientific">Panagrolaimus davidi</name>
    <dbReference type="NCBI Taxonomy" id="227884"/>
    <lineage>
        <taxon>Eukaryota</taxon>
        <taxon>Metazoa</taxon>
        <taxon>Ecdysozoa</taxon>
        <taxon>Nematoda</taxon>
        <taxon>Chromadorea</taxon>
        <taxon>Rhabditida</taxon>
        <taxon>Tylenchina</taxon>
        <taxon>Panagrolaimomorpha</taxon>
        <taxon>Panagrolaimoidea</taxon>
        <taxon>Panagrolaimidae</taxon>
        <taxon>Panagrolaimus</taxon>
    </lineage>
</organism>
<keyword evidence="2" id="KW-1185">Reference proteome</keyword>
<proteinExistence type="predicted"/>
<reference evidence="3" key="1">
    <citation type="submission" date="2022-11" db="UniProtKB">
        <authorList>
            <consortium name="WormBaseParasite"/>
        </authorList>
    </citation>
    <scope>IDENTIFICATION</scope>
</reference>